<name>A0A090L445_STRRB</name>
<proteinExistence type="predicted"/>
<dbReference type="AlphaFoldDB" id="A0A090L445"/>
<reference evidence="2 3" key="1">
    <citation type="submission" date="2014-09" db="EMBL/GenBank/DDBJ databases">
        <authorList>
            <person name="Martin A.A."/>
        </authorList>
    </citation>
    <scope>NUCLEOTIDE SEQUENCE</scope>
    <source>
        <strain evidence="3">ED321</strain>
        <strain evidence="2">ED321 Heterogonic</strain>
    </source>
</reference>
<evidence type="ECO:0000313" key="3">
    <source>
        <dbReference type="Proteomes" id="UP000035682"/>
    </source>
</evidence>
<sequence length="684" mass="79875">MTDKAFTKEDKEKYLQEFLSIKRITKNSPLIKTIEESINNNSPLPFNEAPKLYNDNDAILYSNLIQPSCPNVNQNFKLINLLELFRESSSIQAQNALRRDDTEFKGFWSSFTCFFISLINFQTLIIIPIMTYEYGFGFLKWLTIAHFLVCFPFLVFVINVSQFSGLDSSRVYSRIKQVWCGIEYAVLLRTLYSIVIVTQELQFTFESLKLTAEFKILNKNYLESCLSNKNGCVNIGFIHPCSTGYSEDVLDNIDCRNINQANWEKYLDPKPVIKTISMIQYITHAFSVPIFKKDLKTALLMPFVVVFLTTFFMYFGKAKCVAVIGLFCIPIIGGQLYGILLLTVNQWSIEFNQFLNIEFNESFRMMVVILTLSIRSLNMIDLVPKISASLPSKVKAVNLAFLIILSNIIIIIISTWMYIISSIYYKKIIMKNDTSYGRIQTYELSNWLPSVALYEQFIINNRQFENVSILVCSFIQRCFLLSLYIEIFYDYIKTTSMKTYTIFYKNGFISKFLITLLCYLIGLFLLESTYFNIFTSPIMLMLQKVDTRLLFFQFFIVSYVYGTDKFLGNIREMNGKSKLRDNILKFLRIIAQILFVILTMTRDDNKNYEYYMKQYFHDATIIVLIESNSMLSTLFIATPIILFIILEIVKSRSKGIYWKTIFRSIDYWGKRENKFIKASNLQED</sequence>
<evidence type="ECO:0000313" key="2">
    <source>
        <dbReference type="EMBL" id="CEF62887.1"/>
    </source>
</evidence>
<feature type="transmembrane region" description="Helical" evidence="1">
    <location>
        <begin position="138"/>
        <end position="160"/>
    </location>
</feature>
<feature type="transmembrane region" description="Helical" evidence="1">
    <location>
        <begin position="621"/>
        <end position="649"/>
    </location>
</feature>
<dbReference type="Proteomes" id="UP000035682">
    <property type="component" value="Unplaced"/>
</dbReference>
<keyword evidence="1" id="KW-0812">Transmembrane</keyword>
<dbReference type="GeneID" id="36375252"/>
<feature type="transmembrane region" description="Helical" evidence="1">
    <location>
        <begin position="545"/>
        <end position="562"/>
    </location>
</feature>
<evidence type="ECO:0000256" key="1">
    <source>
        <dbReference type="SAM" id="Phobius"/>
    </source>
</evidence>
<feature type="transmembrane region" description="Helical" evidence="1">
    <location>
        <begin position="297"/>
        <end position="315"/>
    </location>
</feature>
<accession>A0A090L445</accession>
<dbReference type="EMBL" id="LN609528">
    <property type="protein sequence ID" value="CEF62887.1"/>
    <property type="molecule type" value="Genomic_DNA"/>
</dbReference>
<protein>
    <submittedName>
        <fullName evidence="2 4">Uncharacterized protein</fullName>
    </submittedName>
</protein>
<feature type="transmembrane region" description="Helical" evidence="1">
    <location>
        <begin position="400"/>
        <end position="425"/>
    </location>
</feature>
<feature type="transmembrane region" description="Helical" evidence="1">
    <location>
        <begin position="583"/>
        <end position="601"/>
    </location>
</feature>
<gene>
    <name evidence="2 4 5" type="ORF">SRAE_1000115400</name>
</gene>
<keyword evidence="3" id="KW-1185">Reference proteome</keyword>
<feature type="transmembrane region" description="Helical" evidence="1">
    <location>
        <begin position="512"/>
        <end position="533"/>
    </location>
</feature>
<dbReference type="RefSeq" id="XP_024502089.1">
    <property type="nucleotide sequence ID" value="XM_024648075.1"/>
</dbReference>
<keyword evidence="1" id="KW-0472">Membrane</keyword>
<dbReference type="WormBase" id="SRAE_1000115400">
    <property type="protein sequence ID" value="SRP08091"/>
    <property type="gene ID" value="WBGene00257757"/>
</dbReference>
<feature type="transmembrane region" description="Helical" evidence="1">
    <location>
        <begin position="107"/>
        <end position="132"/>
    </location>
</feature>
<keyword evidence="1" id="KW-1133">Transmembrane helix</keyword>
<evidence type="ECO:0000313" key="4">
    <source>
        <dbReference type="WBParaSite" id="SRAE_1000115400.1"/>
    </source>
</evidence>
<dbReference type="WBParaSite" id="SRAE_1000115400.1">
    <property type="protein sequence ID" value="SRAE_1000115400.1"/>
    <property type="gene ID" value="WBGene00257757"/>
</dbReference>
<feature type="transmembrane region" description="Helical" evidence="1">
    <location>
        <begin position="321"/>
        <end position="342"/>
    </location>
</feature>
<organism evidence="2">
    <name type="scientific">Strongyloides ratti</name>
    <name type="common">Parasitic roundworm</name>
    <dbReference type="NCBI Taxonomy" id="34506"/>
    <lineage>
        <taxon>Eukaryota</taxon>
        <taxon>Metazoa</taxon>
        <taxon>Ecdysozoa</taxon>
        <taxon>Nematoda</taxon>
        <taxon>Chromadorea</taxon>
        <taxon>Rhabditida</taxon>
        <taxon>Tylenchina</taxon>
        <taxon>Panagrolaimomorpha</taxon>
        <taxon>Strongyloidoidea</taxon>
        <taxon>Strongyloididae</taxon>
        <taxon>Strongyloides</taxon>
    </lineage>
</organism>
<reference evidence="4" key="2">
    <citation type="submission" date="2020-12" db="UniProtKB">
        <authorList>
            <consortium name="WormBaseParasite"/>
        </authorList>
    </citation>
    <scope>IDENTIFICATION</scope>
</reference>
<evidence type="ECO:0000313" key="5">
    <source>
        <dbReference type="WormBase" id="SRAE_1000115400"/>
    </source>
</evidence>
<dbReference type="CTD" id="36375252"/>